<dbReference type="GO" id="GO:0035438">
    <property type="term" value="F:cyclic-di-GMP binding"/>
    <property type="evidence" value="ECO:0007669"/>
    <property type="project" value="InterPro"/>
</dbReference>
<feature type="domain" description="PilZ" evidence="1">
    <location>
        <begin position="34"/>
        <end position="114"/>
    </location>
</feature>
<dbReference type="EMBL" id="BFBB01000009">
    <property type="protein sequence ID" value="GBF51852.1"/>
    <property type="molecule type" value="Genomic_DNA"/>
</dbReference>
<evidence type="ECO:0000313" key="3">
    <source>
        <dbReference type="Proteomes" id="UP000245133"/>
    </source>
</evidence>
<evidence type="ECO:0000259" key="1">
    <source>
        <dbReference type="Pfam" id="PF07238"/>
    </source>
</evidence>
<dbReference type="OrthoDB" id="334860at2"/>
<dbReference type="AlphaFoldDB" id="A0A2P2E4R1"/>
<dbReference type="SUPFAM" id="SSF141371">
    <property type="entry name" value="PilZ domain-like"/>
    <property type="match status" value="1"/>
</dbReference>
<reference evidence="2 3" key="1">
    <citation type="submission" date="2018-02" db="EMBL/GenBank/DDBJ databases">
        <title>Novel Leptospira species isolated from soil and water in Japan.</title>
        <authorList>
            <person name="Nakao R."/>
            <person name="Masuzawa T."/>
        </authorList>
    </citation>
    <scope>NUCLEOTIDE SEQUENCE [LARGE SCALE GENOMIC DNA]</scope>
    <source>
        <strain evidence="2 3">YH101</strain>
    </source>
</reference>
<gene>
    <name evidence="2" type="ORF">LPTSP4_33900</name>
</gene>
<proteinExistence type="predicted"/>
<name>A0A2P2E4R1_9LEPT</name>
<dbReference type="InterPro" id="IPR009875">
    <property type="entry name" value="PilZ_domain"/>
</dbReference>
<dbReference type="RefSeq" id="WP_108978243.1">
    <property type="nucleotide sequence ID" value="NZ_BFBB01000009.1"/>
</dbReference>
<dbReference type="Gene3D" id="2.40.10.220">
    <property type="entry name" value="predicted glycosyltransferase like domains"/>
    <property type="match status" value="1"/>
</dbReference>
<organism evidence="2 3">
    <name type="scientific">Leptospira ryugenii</name>
    <dbReference type="NCBI Taxonomy" id="1917863"/>
    <lineage>
        <taxon>Bacteria</taxon>
        <taxon>Pseudomonadati</taxon>
        <taxon>Spirochaetota</taxon>
        <taxon>Spirochaetia</taxon>
        <taxon>Leptospirales</taxon>
        <taxon>Leptospiraceae</taxon>
        <taxon>Leptospira</taxon>
    </lineage>
</organism>
<dbReference type="Pfam" id="PF07238">
    <property type="entry name" value="PilZ"/>
    <property type="match status" value="1"/>
</dbReference>
<accession>A0A2P2E4R1</accession>
<dbReference type="Proteomes" id="UP000245133">
    <property type="component" value="Unassembled WGS sequence"/>
</dbReference>
<comment type="caution">
    <text evidence="2">The sequence shown here is derived from an EMBL/GenBank/DDBJ whole genome shotgun (WGS) entry which is preliminary data.</text>
</comment>
<evidence type="ECO:0000313" key="2">
    <source>
        <dbReference type="EMBL" id="GBF51852.1"/>
    </source>
</evidence>
<protein>
    <recommendedName>
        <fullName evidence="1">PilZ domain-containing protein</fullName>
    </recommendedName>
</protein>
<keyword evidence="3" id="KW-1185">Reference proteome</keyword>
<sequence length="118" mass="13776">MSSEKRVYQRIKEKILLQYRVIQVGSDQHFLPKDNGMGESQDISIGGLLFQSKEPIPVGAKLELELRFPDVRYVLYPKAKVVRLEEFADGEYYEIGLEFNQLFENDKNLIEEHIKKLS</sequence>